<reference evidence="10" key="1">
    <citation type="submission" date="2016-10" db="EMBL/GenBank/DDBJ databases">
        <authorList>
            <person name="Varghese N."/>
            <person name="Submissions S."/>
        </authorList>
    </citation>
    <scope>NUCLEOTIDE SEQUENCE [LARGE SCALE GENOMIC DNA]</scope>
    <source>
        <strain evidence="10">ATCC 700689</strain>
    </source>
</reference>
<keyword evidence="4 7" id="KW-0732">Signal</keyword>
<evidence type="ECO:0000256" key="7">
    <source>
        <dbReference type="SAM" id="SignalP"/>
    </source>
</evidence>
<name>A0A1G7T3P6_9PSED</name>
<dbReference type="RefSeq" id="WP_074750117.1">
    <property type="nucleotide sequence ID" value="NZ_FNCO01000001.1"/>
</dbReference>
<evidence type="ECO:0000256" key="3">
    <source>
        <dbReference type="ARBA" id="ARBA00022723"/>
    </source>
</evidence>
<keyword evidence="5 6" id="KW-0408">Iron</keyword>
<evidence type="ECO:0000256" key="6">
    <source>
        <dbReference type="PROSITE-ProRule" id="PRU00433"/>
    </source>
</evidence>
<dbReference type="STRING" id="89065.SAMN05216605_101649"/>
<comment type="similarity">
    <text evidence="1">Belongs to the leucine-binding protein family.</text>
</comment>
<keyword evidence="2 6" id="KW-0349">Heme</keyword>
<evidence type="ECO:0000259" key="8">
    <source>
        <dbReference type="PROSITE" id="PS51007"/>
    </source>
</evidence>
<evidence type="ECO:0000256" key="1">
    <source>
        <dbReference type="ARBA" id="ARBA00010062"/>
    </source>
</evidence>
<feature type="signal peptide" evidence="7">
    <location>
        <begin position="1"/>
        <end position="23"/>
    </location>
</feature>
<evidence type="ECO:0000256" key="2">
    <source>
        <dbReference type="ARBA" id="ARBA00022617"/>
    </source>
</evidence>
<dbReference type="Proteomes" id="UP000182894">
    <property type="component" value="Unassembled WGS sequence"/>
</dbReference>
<dbReference type="InterPro" id="IPR009056">
    <property type="entry name" value="Cyt_c-like_dom"/>
</dbReference>
<evidence type="ECO:0000256" key="4">
    <source>
        <dbReference type="ARBA" id="ARBA00022729"/>
    </source>
</evidence>
<sequence length="526" mass="54897">MKSLAIFSMTLSLLGCLTSAAHAIALSPAEAAGKRLYREGVSVSGADVSARIGVSGSVVPASTVPCAGCHGADGRGRPEGGVRPPDITWRRLSTPYGQQVRSGRSHPPYSDGAVAHAVIEGVDPGGNALDSAMPRFVMSSQDQINLVAYLKRIEEDGDPGIQGSTLRLGTLLPSQGALAPLGETMAAVLKGALAAINEAGGIHGRQLTLQIVDPGPDAQTAEAALQTLTGEDGVFALIAPLAPALDGRIGELLEQARVPLVGSVSLLGGESDSPMIFEPLPGVSEQLRALAGYAQDTLALAAQKTLIVYQDNPPGLHQAETLKQHLNGQGWSDVGLRAYSLDQPVTVDASLAAANALFFLGRSADFVPMAQALHASRQGPALPPYLFAASAQLPADVWQVPASFSRRLFLAYPFIPGDWTEQGKAALASVRARSGLKGQYAVLQVDAYCSVLLVAEALRQIGRHPAREQLVKALEGLHDVNTGLTPLLGFGPGRRLGMSGAHVVTVDVQQQRFDLVSPYARVNAAN</sequence>
<keyword evidence="10" id="KW-1185">Reference proteome</keyword>
<dbReference type="Gene3D" id="3.40.50.2300">
    <property type="match status" value="2"/>
</dbReference>
<dbReference type="InterPro" id="IPR028082">
    <property type="entry name" value="Peripla_BP_I"/>
</dbReference>
<dbReference type="PROSITE" id="PS51257">
    <property type="entry name" value="PROKAR_LIPOPROTEIN"/>
    <property type="match status" value="1"/>
</dbReference>
<dbReference type="InterPro" id="IPR036909">
    <property type="entry name" value="Cyt_c-like_dom_sf"/>
</dbReference>
<feature type="domain" description="Cytochrome c" evidence="8">
    <location>
        <begin position="28"/>
        <end position="154"/>
    </location>
</feature>
<gene>
    <name evidence="9" type="ORF">SAMN05216605_101649</name>
</gene>
<evidence type="ECO:0000313" key="10">
    <source>
        <dbReference type="Proteomes" id="UP000182894"/>
    </source>
</evidence>
<accession>A0A1G7T3P6</accession>
<evidence type="ECO:0000256" key="5">
    <source>
        <dbReference type="ARBA" id="ARBA00023004"/>
    </source>
</evidence>
<dbReference type="Pfam" id="PF00034">
    <property type="entry name" value="Cytochrom_C"/>
    <property type="match status" value="1"/>
</dbReference>
<dbReference type="OrthoDB" id="9777352at2"/>
<dbReference type="GO" id="GO:0046872">
    <property type="term" value="F:metal ion binding"/>
    <property type="evidence" value="ECO:0007669"/>
    <property type="project" value="UniProtKB-KW"/>
</dbReference>
<protein>
    <submittedName>
        <fullName evidence="9">Amino acid/amide ABC transporter substrate-binding protein, HAAT family</fullName>
    </submittedName>
</protein>
<dbReference type="GO" id="GO:0009055">
    <property type="term" value="F:electron transfer activity"/>
    <property type="evidence" value="ECO:0007669"/>
    <property type="project" value="InterPro"/>
</dbReference>
<dbReference type="PANTHER" id="PTHR47235">
    <property type="entry name" value="BLR6548 PROTEIN"/>
    <property type="match status" value="1"/>
</dbReference>
<dbReference type="EMBL" id="FNCO01000001">
    <property type="protein sequence ID" value="SDG29654.1"/>
    <property type="molecule type" value="Genomic_DNA"/>
</dbReference>
<dbReference type="SUPFAM" id="SSF53822">
    <property type="entry name" value="Periplasmic binding protein-like I"/>
    <property type="match status" value="1"/>
</dbReference>
<proteinExistence type="inferred from homology"/>
<dbReference type="InterPro" id="IPR028081">
    <property type="entry name" value="Leu-bd"/>
</dbReference>
<dbReference type="GO" id="GO:0020037">
    <property type="term" value="F:heme binding"/>
    <property type="evidence" value="ECO:0007669"/>
    <property type="project" value="InterPro"/>
</dbReference>
<evidence type="ECO:0000313" key="9">
    <source>
        <dbReference type="EMBL" id="SDG29654.1"/>
    </source>
</evidence>
<dbReference type="AlphaFoldDB" id="A0A1G7T3P6"/>
<dbReference type="PANTHER" id="PTHR47235:SF1">
    <property type="entry name" value="BLR6548 PROTEIN"/>
    <property type="match status" value="1"/>
</dbReference>
<dbReference type="Gene3D" id="1.10.760.10">
    <property type="entry name" value="Cytochrome c-like domain"/>
    <property type="match status" value="1"/>
</dbReference>
<dbReference type="SUPFAM" id="SSF46626">
    <property type="entry name" value="Cytochrome c"/>
    <property type="match status" value="1"/>
</dbReference>
<dbReference type="PROSITE" id="PS51007">
    <property type="entry name" value="CYTC"/>
    <property type="match status" value="1"/>
</dbReference>
<organism evidence="9 10">
    <name type="scientific">Pseudomonas abietaniphila</name>
    <dbReference type="NCBI Taxonomy" id="89065"/>
    <lineage>
        <taxon>Bacteria</taxon>
        <taxon>Pseudomonadati</taxon>
        <taxon>Pseudomonadota</taxon>
        <taxon>Gammaproteobacteria</taxon>
        <taxon>Pseudomonadales</taxon>
        <taxon>Pseudomonadaceae</taxon>
        <taxon>Pseudomonas</taxon>
    </lineage>
</organism>
<keyword evidence="3 6" id="KW-0479">Metal-binding</keyword>
<feature type="chain" id="PRO_5010357081" evidence="7">
    <location>
        <begin position="24"/>
        <end position="526"/>
    </location>
</feature>
<dbReference type="Pfam" id="PF13458">
    <property type="entry name" value="Peripla_BP_6"/>
    <property type="match status" value="1"/>
</dbReference>